<reference evidence="2" key="1">
    <citation type="submission" date="2023-06" db="EMBL/GenBank/DDBJ databases">
        <title>Conoideocrella luteorostrata (Hypocreales: Clavicipitaceae), a potential biocontrol fungus for elongate hemlock scale in United States Christmas tree production areas.</title>
        <authorList>
            <person name="Barrett H."/>
            <person name="Lovett B."/>
            <person name="Macias A.M."/>
            <person name="Stajich J.E."/>
            <person name="Kasson M.T."/>
        </authorList>
    </citation>
    <scope>NUCLEOTIDE SEQUENCE</scope>
    <source>
        <strain evidence="2">ARSEF 14590</strain>
    </source>
</reference>
<name>A0AAJ0G128_9HYPO</name>
<dbReference type="EMBL" id="JASWJB010000084">
    <property type="protein sequence ID" value="KAK2600047.1"/>
    <property type="molecule type" value="Genomic_DNA"/>
</dbReference>
<dbReference type="AlphaFoldDB" id="A0AAJ0G128"/>
<feature type="compositionally biased region" description="Low complexity" evidence="1">
    <location>
        <begin position="282"/>
        <end position="294"/>
    </location>
</feature>
<evidence type="ECO:0000313" key="3">
    <source>
        <dbReference type="Proteomes" id="UP001251528"/>
    </source>
</evidence>
<organism evidence="2 3">
    <name type="scientific">Conoideocrella luteorostrata</name>
    <dbReference type="NCBI Taxonomy" id="1105319"/>
    <lineage>
        <taxon>Eukaryota</taxon>
        <taxon>Fungi</taxon>
        <taxon>Dikarya</taxon>
        <taxon>Ascomycota</taxon>
        <taxon>Pezizomycotina</taxon>
        <taxon>Sordariomycetes</taxon>
        <taxon>Hypocreomycetidae</taxon>
        <taxon>Hypocreales</taxon>
        <taxon>Clavicipitaceae</taxon>
        <taxon>Conoideocrella</taxon>
    </lineage>
</organism>
<protein>
    <submittedName>
        <fullName evidence="2">Uncharacterized protein</fullName>
    </submittedName>
</protein>
<evidence type="ECO:0000256" key="1">
    <source>
        <dbReference type="SAM" id="MobiDB-lite"/>
    </source>
</evidence>
<feature type="region of interest" description="Disordered" evidence="1">
    <location>
        <begin position="253"/>
        <end position="301"/>
    </location>
</feature>
<gene>
    <name evidence="2" type="ORF">QQS21_005211</name>
</gene>
<comment type="caution">
    <text evidence="2">The sequence shown here is derived from an EMBL/GenBank/DDBJ whole genome shotgun (WGS) entry which is preliminary data.</text>
</comment>
<keyword evidence="3" id="KW-1185">Reference proteome</keyword>
<dbReference type="Proteomes" id="UP001251528">
    <property type="component" value="Unassembled WGS sequence"/>
</dbReference>
<proteinExistence type="predicted"/>
<accession>A0AAJ0G128</accession>
<evidence type="ECO:0000313" key="2">
    <source>
        <dbReference type="EMBL" id="KAK2600047.1"/>
    </source>
</evidence>
<sequence length="301" mass="34566">MPLPNILKPLRRLVRQEPKPPKRFYTGFSPCEAKDADCVIFAEEDMLSRGPLERLFLELASKGRDARSALRSNESVETRLKDVRRFAMDVIGQVRAAGCLRDSIWYRFNVDTTVELKRETYCLEAENWSGALAWLYTDLTYKTELWERAPWGNLRSYQAWYWIGMNDSADAPWYRPKGCALSIAQDWERWSPWQMECVTTWMCLQSVVLLGCASHLVLPATRTDPAEGTSNDWWTGLRDLVLSIVADAFTVRQQDQKQQQDRAQAQVKAPLDEDLPMPGASPPSYEEPPSYEAAVQFDNED</sequence>